<proteinExistence type="predicted"/>
<keyword evidence="2" id="KW-1185">Reference proteome</keyword>
<organism evidence="1 2">
    <name type="scientific">Brachionus plicatilis</name>
    <name type="common">Marine rotifer</name>
    <name type="synonym">Brachionus muelleri</name>
    <dbReference type="NCBI Taxonomy" id="10195"/>
    <lineage>
        <taxon>Eukaryota</taxon>
        <taxon>Metazoa</taxon>
        <taxon>Spiralia</taxon>
        <taxon>Gnathifera</taxon>
        <taxon>Rotifera</taxon>
        <taxon>Eurotatoria</taxon>
        <taxon>Monogononta</taxon>
        <taxon>Pseudotrocha</taxon>
        <taxon>Ploima</taxon>
        <taxon>Brachionidae</taxon>
        <taxon>Brachionus</taxon>
    </lineage>
</organism>
<evidence type="ECO:0000313" key="1">
    <source>
        <dbReference type="EMBL" id="RNA34721.1"/>
    </source>
</evidence>
<accession>A0A3M7SG24</accession>
<dbReference type="AlphaFoldDB" id="A0A3M7SG24"/>
<evidence type="ECO:0000313" key="2">
    <source>
        <dbReference type="Proteomes" id="UP000276133"/>
    </source>
</evidence>
<reference evidence="1 2" key="1">
    <citation type="journal article" date="2018" name="Sci. Rep.">
        <title>Genomic signatures of local adaptation to the degree of environmental predictability in rotifers.</title>
        <authorList>
            <person name="Franch-Gras L."/>
            <person name="Hahn C."/>
            <person name="Garcia-Roger E.M."/>
            <person name="Carmona M.J."/>
            <person name="Serra M."/>
            <person name="Gomez A."/>
        </authorList>
    </citation>
    <scope>NUCLEOTIDE SEQUENCE [LARGE SCALE GENOMIC DNA]</scope>
    <source>
        <strain evidence="1">HYR1</strain>
    </source>
</reference>
<gene>
    <name evidence="1" type="ORF">BpHYR1_051957</name>
</gene>
<dbReference type="EMBL" id="REGN01001426">
    <property type="protein sequence ID" value="RNA34721.1"/>
    <property type="molecule type" value="Genomic_DNA"/>
</dbReference>
<dbReference type="Proteomes" id="UP000276133">
    <property type="component" value="Unassembled WGS sequence"/>
</dbReference>
<comment type="caution">
    <text evidence="1">The sequence shown here is derived from an EMBL/GenBank/DDBJ whole genome shotgun (WGS) entry which is preliminary data.</text>
</comment>
<protein>
    <submittedName>
        <fullName evidence="1">Uncharacterized protein</fullName>
    </submittedName>
</protein>
<name>A0A3M7SG24_BRAPC</name>
<sequence>MHVAFYEIKKNFNNHKVGHGFVKTFSFAIRCRKSSLRNFERLCTTHFSLNTFSKLEKIFFAQPRFVNEHDASVN</sequence>